<organism evidence="2 3">
    <name type="scientific">Colletotrichum karsti</name>
    <dbReference type="NCBI Taxonomy" id="1095194"/>
    <lineage>
        <taxon>Eukaryota</taxon>
        <taxon>Fungi</taxon>
        <taxon>Dikarya</taxon>
        <taxon>Ascomycota</taxon>
        <taxon>Pezizomycotina</taxon>
        <taxon>Sordariomycetes</taxon>
        <taxon>Hypocreomycetidae</taxon>
        <taxon>Glomerellales</taxon>
        <taxon>Glomerellaceae</taxon>
        <taxon>Colletotrichum</taxon>
        <taxon>Colletotrichum boninense species complex</taxon>
    </lineage>
</organism>
<feature type="chain" id="PRO_5040237416" description="Inhibitor I9 domain-containing protein" evidence="1">
    <location>
        <begin position="20"/>
        <end position="98"/>
    </location>
</feature>
<evidence type="ECO:0008006" key="4">
    <source>
        <dbReference type="Google" id="ProtNLM"/>
    </source>
</evidence>
<dbReference type="Gene3D" id="3.30.70.80">
    <property type="entry name" value="Peptidase S8 propeptide/proteinase inhibitor I9"/>
    <property type="match status" value="1"/>
</dbReference>
<dbReference type="AlphaFoldDB" id="A0A9P6LJP0"/>
<sequence>MRPYAFLAAALTIASGVIAVDQMKSVIIWTDKPSVTDDMIDKARKAIEEAKGKITHIYNMQDAFRGFAAVAPEQVLKNVKAMEGGNEMNVDEDRVVSG</sequence>
<dbReference type="OrthoDB" id="3888684at2759"/>
<feature type="signal peptide" evidence="1">
    <location>
        <begin position="1"/>
        <end position="19"/>
    </location>
</feature>
<name>A0A9P6LJP0_9PEZI</name>
<dbReference type="RefSeq" id="XP_038748025.1">
    <property type="nucleotide sequence ID" value="XM_038886775.1"/>
</dbReference>
<dbReference type="GeneID" id="62159849"/>
<evidence type="ECO:0000313" key="2">
    <source>
        <dbReference type="EMBL" id="KAF9878564.1"/>
    </source>
</evidence>
<dbReference type="InterPro" id="IPR037045">
    <property type="entry name" value="S8pro/Inhibitor_I9_sf"/>
</dbReference>
<reference evidence="2" key="1">
    <citation type="submission" date="2020-03" db="EMBL/GenBank/DDBJ databases">
        <authorList>
            <person name="He L."/>
        </authorList>
    </citation>
    <scope>NUCLEOTIDE SEQUENCE</scope>
    <source>
        <strain evidence="2">CkLH20</strain>
    </source>
</reference>
<dbReference type="EMBL" id="JAATWM020000010">
    <property type="protein sequence ID" value="KAF9878564.1"/>
    <property type="molecule type" value="Genomic_DNA"/>
</dbReference>
<reference evidence="2" key="2">
    <citation type="submission" date="2020-11" db="EMBL/GenBank/DDBJ databases">
        <title>Whole genome sequencing of Colletotrichum sp.</title>
        <authorList>
            <person name="Li H."/>
        </authorList>
    </citation>
    <scope>NUCLEOTIDE SEQUENCE</scope>
    <source>
        <strain evidence="2">CkLH20</strain>
    </source>
</reference>
<gene>
    <name evidence="2" type="ORF">CkaCkLH20_04056</name>
</gene>
<evidence type="ECO:0000313" key="3">
    <source>
        <dbReference type="Proteomes" id="UP000781932"/>
    </source>
</evidence>
<accession>A0A9P6LJP0</accession>
<dbReference type="SUPFAM" id="SSF54897">
    <property type="entry name" value="Protease propeptides/inhibitors"/>
    <property type="match status" value="1"/>
</dbReference>
<comment type="caution">
    <text evidence="2">The sequence shown here is derived from an EMBL/GenBank/DDBJ whole genome shotgun (WGS) entry which is preliminary data.</text>
</comment>
<keyword evidence="1" id="KW-0732">Signal</keyword>
<protein>
    <recommendedName>
        <fullName evidence="4">Inhibitor I9 domain-containing protein</fullName>
    </recommendedName>
</protein>
<proteinExistence type="predicted"/>
<keyword evidence="3" id="KW-1185">Reference proteome</keyword>
<evidence type="ECO:0000256" key="1">
    <source>
        <dbReference type="SAM" id="SignalP"/>
    </source>
</evidence>
<dbReference type="Proteomes" id="UP000781932">
    <property type="component" value="Unassembled WGS sequence"/>
</dbReference>